<proteinExistence type="inferred from homology"/>
<dbReference type="STRING" id="74649.A0A2P6S5D1"/>
<dbReference type="Gramene" id="PRQ53886">
    <property type="protein sequence ID" value="PRQ53886"/>
    <property type="gene ID" value="RchiOBHm_Chr2g0171451"/>
</dbReference>
<protein>
    <recommendedName>
        <fullName evidence="8">CASP-like protein</fullName>
    </recommendedName>
</protein>
<keyword evidence="6 8" id="KW-1133">Transmembrane helix</keyword>
<evidence type="ECO:0000313" key="12">
    <source>
        <dbReference type="Proteomes" id="UP000238479"/>
    </source>
</evidence>
<dbReference type="OrthoDB" id="672180at2759"/>
<dbReference type="AlphaFoldDB" id="A0A2P6S5D1"/>
<reference evidence="11 12" key="1">
    <citation type="journal article" date="2018" name="Nat. Genet.">
        <title>The Rosa genome provides new insights in the design of modern roses.</title>
        <authorList>
            <person name="Bendahmane M."/>
        </authorList>
    </citation>
    <scope>NUCLEOTIDE SEQUENCE [LARGE SCALE GENOMIC DNA]</scope>
    <source>
        <strain evidence="12">cv. Old Blush</strain>
    </source>
</reference>
<gene>
    <name evidence="11" type="ORF">RchiOBHm_Chr2g0171451</name>
</gene>
<organism evidence="11 12">
    <name type="scientific">Rosa chinensis</name>
    <name type="common">China rose</name>
    <dbReference type="NCBI Taxonomy" id="74649"/>
    <lineage>
        <taxon>Eukaryota</taxon>
        <taxon>Viridiplantae</taxon>
        <taxon>Streptophyta</taxon>
        <taxon>Embryophyta</taxon>
        <taxon>Tracheophyta</taxon>
        <taxon>Spermatophyta</taxon>
        <taxon>Magnoliopsida</taxon>
        <taxon>eudicotyledons</taxon>
        <taxon>Gunneridae</taxon>
        <taxon>Pentapetalae</taxon>
        <taxon>rosids</taxon>
        <taxon>fabids</taxon>
        <taxon>Rosales</taxon>
        <taxon>Rosaceae</taxon>
        <taxon>Rosoideae</taxon>
        <taxon>Rosoideae incertae sedis</taxon>
        <taxon>Rosa</taxon>
    </lineage>
</organism>
<evidence type="ECO:0000256" key="7">
    <source>
        <dbReference type="ARBA" id="ARBA00023136"/>
    </source>
</evidence>
<comment type="subunit">
    <text evidence="3 8">Homodimer and heterodimers.</text>
</comment>
<evidence type="ECO:0000256" key="8">
    <source>
        <dbReference type="RuleBase" id="RU361233"/>
    </source>
</evidence>
<keyword evidence="4 8" id="KW-1003">Cell membrane</keyword>
<feature type="compositionally biased region" description="Basic and acidic residues" evidence="9">
    <location>
        <begin position="1"/>
        <end position="21"/>
    </location>
</feature>
<dbReference type="PANTHER" id="PTHR33573">
    <property type="entry name" value="CASP-LIKE PROTEIN 4A4"/>
    <property type="match status" value="1"/>
</dbReference>
<keyword evidence="12" id="KW-1185">Reference proteome</keyword>
<dbReference type="GO" id="GO:0005886">
    <property type="term" value="C:plasma membrane"/>
    <property type="evidence" value="ECO:0007669"/>
    <property type="project" value="UniProtKB-SubCell"/>
</dbReference>
<evidence type="ECO:0000256" key="5">
    <source>
        <dbReference type="ARBA" id="ARBA00022692"/>
    </source>
</evidence>
<evidence type="ECO:0000256" key="9">
    <source>
        <dbReference type="SAM" id="MobiDB-lite"/>
    </source>
</evidence>
<dbReference type="PANTHER" id="PTHR33573:SF38">
    <property type="entry name" value="CASP-LIKE PROTEIN 4A1"/>
    <property type="match status" value="1"/>
</dbReference>
<evidence type="ECO:0000256" key="1">
    <source>
        <dbReference type="ARBA" id="ARBA00004651"/>
    </source>
</evidence>
<feature type="transmembrane region" description="Helical" evidence="8">
    <location>
        <begin position="135"/>
        <end position="155"/>
    </location>
</feature>
<evidence type="ECO:0000256" key="6">
    <source>
        <dbReference type="ARBA" id="ARBA00022989"/>
    </source>
</evidence>
<feature type="region of interest" description="Disordered" evidence="9">
    <location>
        <begin position="1"/>
        <end position="95"/>
    </location>
</feature>
<feature type="transmembrane region" description="Helical" evidence="8">
    <location>
        <begin position="209"/>
        <end position="232"/>
    </location>
</feature>
<keyword evidence="5 8" id="KW-0812">Transmembrane</keyword>
<comment type="caution">
    <text evidence="11">The sequence shown here is derived from an EMBL/GenBank/DDBJ whole genome shotgun (WGS) entry which is preliminary data.</text>
</comment>
<evidence type="ECO:0000259" key="10">
    <source>
        <dbReference type="Pfam" id="PF04535"/>
    </source>
</evidence>
<evidence type="ECO:0000256" key="4">
    <source>
        <dbReference type="ARBA" id="ARBA00022475"/>
    </source>
</evidence>
<evidence type="ECO:0000313" key="11">
    <source>
        <dbReference type="EMBL" id="PRQ53886.1"/>
    </source>
</evidence>
<accession>A0A2P6S5D1</accession>
<dbReference type="EMBL" id="PDCK01000040">
    <property type="protein sequence ID" value="PRQ53886.1"/>
    <property type="molecule type" value="Genomic_DNA"/>
</dbReference>
<keyword evidence="7 8" id="KW-0472">Membrane</keyword>
<dbReference type="OMA" id="YFTFALD"/>
<evidence type="ECO:0000256" key="2">
    <source>
        <dbReference type="ARBA" id="ARBA00007651"/>
    </source>
</evidence>
<feature type="domain" description="Casparian strip membrane protein" evidence="10">
    <location>
        <begin position="129"/>
        <end position="263"/>
    </location>
</feature>
<dbReference type="Proteomes" id="UP000238479">
    <property type="component" value="Chromosome 2"/>
</dbReference>
<comment type="similarity">
    <text evidence="2 8">Belongs to the Casparian strip membrane proteins (CASP) family.</text>
</comment>
<dbReference type="InterPro" id="IPR006702">
    <property type="entry name" value="CASP_dom"/>
</dbReference>
<comment type="subcellular location">
    <subcellularLocation>
        <location evidence="1 8">Cell membrane</location>
        <topology evidence="1 8">Multi-pass membrane protein</topology>
    </subcellularLocation>
</comment>
<evidence type="ECO:0000256" key="3">
    <source>
        <dbReference type="ARBA" id="ARBA00011489"/>
    </source>
</evidence>
<feature type="transmembrane region" description="Helical" evidence="8">
    <location>
        <begin position="252"/>
        <end position="276"/>
    </location>
</feature>
<feature type="transmembrane region" description="Helical" evidence="8">
    <location>
        <begin position="175"/>
        <end position="197"/>
    </location>
</feature>
<name>A0A2P6S5D1_ROSCH</name>
<dbReference type="Pfam" id="PF04535">
    <property type="entry name" value="CASP_dom"/>
    <property type="match status" value="1"/>
</dbReference>
<sequence>MKRETQQESSKDKDGEEKQGISEKSYSPPLSPLIFPQNHNKSPSPSPSPSPLHDSSPAEEIYHTNEFRLTPPENQTPHHSKSAPPPPVEAQTKAQEGFAAPGEAQEGGENRRTMRPYLSILKRARRQSVVRRAMLGLRISEFLFCLISFSVMAADKNQGWASDSFSNYKEFRYCLAVNVLGFVYSGIQTYDLVYYFTTGKHVVQHHLRYYFDFLMDQILTYLVISASSSAATRVEDWESNWGKDKFPDMARASVALSFLAFFAFASSSLISGYALCTLKSM</sequence>